<evidence type="ECO:0000256" key="8">
    <source>
        <dbReference type="ARBA" id="ARBA00023125"/>
    </source>
</evidence>
<evidence type="ECO:0000259" key="13">
    <source>
        <dbReference type="PROSITE" id="PS50157"/>
    </source>
</evidence>
<gene>
    <name evidence="14" type="ORF">EPR50_G00042890</name>
</gene>
<protein>
    <recommendedName>
        <fullName evidence="13">C2H2-type domain-containing protein</fullName>
    </recommendedName>
</protein>
<feature type="domain" description="C2H2-type" evidence="13">
    <location>
        <begin position="503"/>
        <end position="530"/>
    </location>
</feature>
<comment type="subcellular location">
    <subcellularLocation>
        <location evidence="1">Nucleus</location>
    </subcellularLocation>
</comment>
<keyword evidence="8" id="KW-0238">DNA-binding</keyword>
<comment type="similarity">
    <text evidence="2">Belongs to the krueppel C2H2-type zinc-finger protein family.</text>
</comment>
<dbReference type="InterPro" id="IPR013087">
    <property type="entry name" value="Znf_C2H2_type"/>
</dbReference>
<evidence type="ECO:0000256" key="11">
    <source>
        <dbReference type="PROSITE-ProRule" id="PRU00042"/>
    </source>
</evidence>
<dbReference type="EMBL" id="SCKG01000004">
    <property type="protein sequence ID" value="TDH14083.1"/>
    <property type="molecule type" value="Genomic_DNA"/>
</dbReference>
<feature type="compositionally biased region" description="Polar residues" evidence="12">
    <location>
        <begin position="372"/>
        <end position="381"/>
    </location>
</feature>
<feature type="domain" description="C2H2-type" evidence="13">
    <location>
        <begin position="559"/>
        <end position="586"/>
    </location>
</feature>
<keyword evidence="10" id="KW-0539">Nucleus</keyword>
<keyword evidence="15" id="KW-1185">Reference proteome</keyword>
<evidence type="ECO:0000256" key="10">
    <source>
        <dbReference type="ARBA" id="ARBA00023242"/>
    </source>
</evidence>
<evidence type="ECO:0000256" key="12">
    <source>
        <dbReference type="SAM" id="MobiDB-lite"/>
    </source>
</evidence>
<dbReference type="Gene3D" id="3.30.160.60">
    <property type="entry name" value="Classic Zinc Finger"/>
    <property type="match status" value="4"/>
</dbReference>
<feature type="region of interest" description="Disordered" evidence="12">
    <location>
        <begin position="211"/>
        <end position="332"/>
    </location>
</feature>
<dbReference type="FunFam" id="3.30.160.60:FF:000670">
    <property type="entry name" value="zinc finger protein 22"/>
    <property type="match status" value="1"/>
</dbReference>
<dbReference type="Pfam" id="PF00096">
    <property type="entry name" value="zf-C2H2"/>
    <property type="match status" value="4"/>
</dbReference>
<feature type="domain" description="C2H2-type" evidence="13">
    <location>
        <begin position="531"/>
        <end position="558"/>
    </location>
</feature>
<feature type="compositionally biased region" description="Low complexity" evidence="12">
    <location>
        <begin position="358"/>
        <end position="371"/>
    </location>
</feature>
<reference evidence="14 15" key="1">
    <citation type="submission" date="2019-01" db="EMBL/GenBank/DDBJ databases">
        <title>A chromosome-scale genome assembly of the yellow perch, Perca flavescens.</title>
        <authorList>
            <person name="Feron R."/>
            <person name="Morvezen R."/>
            <person name="Bestin A."/>
            <person name="Haffray P."/>
            <person name="Klopp C."/>
            <person name="Zahm M."/>
            <person name="Cabau C."/>
            <person name="Roques C."/>
            <person name="Donnadieu C."/>
            <person name="Bouchez O."/>
            <person name="Christie M."/>
            <person name="Larson W."/>
            <person name="Guiguen Y."/>
        </authorList>
    </citation>
    <scope>NUCLEOTIDE SEQUENCE [LARGE SCALE GENOMIC DNA]</scope>
    <source>
        <strain evidence="14">YP-PL-M2</strain>
        <tissue evidence="14">Blood</tissue>
    </source>
</reference>
<accession>A0A484DFM2</accession>
<feature type="compositionally biased region" description="Polar residues" evidence="12">
    <location>
        <begin position="313"/>
        <end position="324"/>
    </location>
</feature>
<dbReference type="GO" id="GO:0042802">
    <property type="term" value="F:identical protein binding"/>
    <property type="evidence" value="ECO:0007669"/>
    <property type="project" value="UniProtKB-ARBA"/>
</dbReference>
<dbReference type="InterPro" id="IPR036236">
    <property type="entry name" value="Znf_C2H2_sf"/>
</dbReference>
<name>A0A484DFM2_PERFV</name>
<dbReference type="AlphaFoldDB" id="A0A484DFM2"/>
<dbReference type="GO" id="GO:0003677">
    <property type="term" value="F:DNA binding"/>
    <property type="evidence" value="ECO:0007669"/>
    <property type="project" value="UniProtKB-KW"/>
</dbReference>
<keyword evidence="9" id="KW-0804">Transcription</keyword>
<evidence type="ECO:0000313" key="14">
    <source>
        <dbReference type="EMBL" id="TDH14083.1"/>
    </source>
</evidence>
<evidence type="ECO:0000256" key="5">
    <source>
        <dbReference type="ARBA" id="ARBA00022771"/>
    </source>
</evidence>
<keyword evidence="3" id="KW-0479">Metal-binding</keyword>
<comment type="caution">
    <text evidence="14">The sequence shown here is derived from an EMBL/GenBank/DDBJ whole genome shotgun (WGS) entry which is preliminary data.</text>
</comment>
<dbReference type="GO" id="GO:0010468">
    <property type="term" value="P:regulation of gene expression"/>
    <property type="evidence" value="ECO:0007669"/>
    <property type="project" value="TreeGrafter"/>
</dbReference>
<organism evidence="14 15">
    <name type="scientific">Perca flavescens</name>
    <name type="common">American yellow perch</name>
    <name type="synonym">Morone flavescens</name>
    <dbReference type="NCBI Taxonomy" id="8167"/>
    <lineage>
        <taxon>Eukaryota</taxon>
        <taxon>Metazoa</taxon>
        <taxon>Chordata</taxon>
        <taxon>Craniata</taxon>
        <taxon>Vertebrata</taxon>
        <taxon>Euteleostomi</taxon>
        <taxon>Actinopterygii</taxon>
        <taxon>Neopterygii</taxon>
        <taxon>Teleostei</taxon>
        <taxon>Neoteleostei</taxon>
        <taxon>Acanthomorphata</taxon>
        <taxon>Eupercaria</taxon>
        <taxon>Perciformes</taxon>
        <taxon>Percoidei</taxon>
        <taxon>Percidae</taxon>
        <taxon>Percinae</taxon>
        <taxon>Perca</taxon>
    </lineage>
</organism>
<sequence>MQQLLVVLKTDRQHGWGPTLETLVFLFWLATGSAYRVVSRFFCMPLPTVHRLVHRMVDEVVAVLPHFVHFPRTQEELQVVGDGFGRLAHHRAFDEAAGAATSMADMATLHYLNAFISERLTAAAVEIFGAVEKTLTEYQGEISRSKQEIDQLKTLVLWPQVKLHRSVSSLHALSCHSAAHRVSAVCCDKEASPPGCRPPDVSLSTLHIKDEQERRADQQGPPSRQQGDTTVSPQFVKGEDLEEPPSDFCRTSAIEQTADIKAEPDGDELITSPSAREAEIPCGINPESSGLQREALKDPLEITHHGRDGLDGQQYTEQDWSPSQNHKDSDRPQIKEEKFPSFSPQEVTDHYYELPLQSESSYDEPNSSSSSHGPTGNNKTFYTAEKKRRAVVGEGCKLSALTVPQPSYYFSLDNTAAQREYGENTEAVVNGEWIKTLTPAGTRQKKKHNSNLRSRKRDSIGVKEDVNDLTRERRHTCPICAKRFKESGHLRDHVRIHTGEKPFQCKECGMNFRQSGTLTLHMRIHTGERPHQCSDCGRRFNRKGDMKTHRMTHTGERPHLCVLCGKSFKRKSNLNTHLKLHSEDKMDYTQPL</sequence>
<dbReference type="STRING" id="8167.A0A484DFM2"/>
<evidence type="ECO:0000256" key="2">
    <source>
        <dbReference type="ARBA" id="ARBA00006991"/>
    </source>
</evidence>
<keyword evidence="6" id="KW-0862">Zinc</keyword>
<evidence type="ECO:0000256" key="9">
    <source>
        <dbReference type="ARBA" id="ARBA00023163"/>
    </source>
</evidence>
<keyword evidence="4" id="KW-0677">Repeat</keyword>
<proteinExistence type="inferred from homology"/>
<feature type="region of interest" description="Disordered" evidence="12">
    <location>
        <begin position="358"/>
        <end position="381"/>
    </location>
</feature>
<dbReference type="InterPro" id="IPR050331">
    <property type="entry name" value="Zinc_finger"/>
</dbReference>
<dbReference type="FunFam" id="3.30.160.60:FF:000180">
    <property type="entry name" value="Zinc finger protein 689"/>
    <property type="match status" value="1"/>
</dbReference>
<evidence type="ECO:0000256" key="1">
    <source>
        <dbReference type="ARBA" id="ARBA00004123"/>
    </source>
</evidence>
<evidence type="ECO:0000256" key="3">
    <source>
        <dbReference type="ARBA" id="ARBA00022723"/>
    </source>
</evidence>
<evidence type="ECO:0000256" key="7">
    <source>
        <dbReference type="ARBA" id="ARBA00023015"/>
    </source>
</evidence>
<evidence type="ECO:0000256" key="6">
    <source>
        <dbReference type="ARBA" id="ARBA00022833"/>
    </source>
</evidence>
<keyword evidence="7" id="KW-0805">Transcription regulation</keyword>
<dbReference type="SMART" id="SM00355">
    <property type="entry name" value="ZnF_C2H2"/>
    <property type="match status" value="4"/>
</dbReference>
<dbReference type="FunFam" id="3.30.160.60:FF:000072">
    <property type="entry name" value="zinc finger protein 143 isoform X1"/>
    <property type="match status" value="1"/>
</dbReference>
<feature type="region of interest" description="Disordered" evidence="12">
    <location>
        <begin position="439"/>
        <end position="458"/>
    </location>
</feature>
<dbReference type="Proteomes" id="UP000295070">
    <property type="component" value="Chromosome 4"/>
</dbReference>
<dbReference type="SUPFAM" id="SSF57667">
    <property type="entry name" value="beta-beta-alpha zinc fingers"/>
    <property type="match status" value="2"/>
</dbReference>
<dbReference type="PROSITE" id="PS00028">
    <property type="entry name" value="ZINC_FINGER_C2H2_1"/>
    <property type="match status" value="4"/>
</dbReference>
<evidence type="ECO:0000313" key="15">
    <source>
        <dbReference type="Proteomes" id="UP000295070"/>
    </source>
</evidence>
<feature type="compositionally biased region" description="Basic and acidic residues" evidence="12">
    <location>
        <begin position="294"/>
        <end position="310"/>
    </location>
</feature>
<dbReference type="PROSITE" id="PS50157">
    <property type="entry name" value="ZINC_FINGER_C2H2_2"/>
    <property type="match status" value="4"/>
</dbReference>
<dbReference type="GO" id="GO:0008270">
    <property type="term" value="F:zinc ion binding"/>
    <property type="evidence" value="ECO:0007669"/>
    <property type="project" value="UniProtKB-KW"/>
</dbReference>
<dbReference type="PANTHER" id="PTHR16515:SF49">
    <property type="entry name" value="GASTRULA ZINC FINGER PROTEIN XLCGF49.1-LIKE-RELATED"/>
    <property type="match status" value="1"/>
</dbReference>
<feature type="compositionally biased region" description="Basic residues" evidence="12">
    <location>
        <begin position="443"/>
        <end position="456"/>
    </location>
</feature>
<dbReference type="GO" id="GO:0005634">
    <property type="term" value="C:nucleus"/>
    <property type="evidence" value="ECO:0007669"/>
    <property type="project" value="UniProtKB-SubCell"/>
</dbReference>
<dbReference type="FunFam" id="3.30.160.60:FF:000508">
    <property type="entry name" value="Myeloid zinc finger 1"/>
    <property type="match status" value="1"/>
</dbReference>
<keyword evidence="5 11" id="KW-0863">Zinc-finger</keyword>
<feature type="compositionally biased region" description="Polar residues" evidence="12">
    <location>
        <begin position="220"/>
        <end position="233"/>
    </location>
</feature>
<feature type="domain" description="C2H2-type" evidence="13">
    <location>
        <begin position="475"/>
        <end position="502"/>
    </location>
</feature>
<dbReference type="PANTHER" id="PTHR16515">
    <property type="entry name" value="PR DOMAIN ZINC FINGER PROTEIN"/>
    <property type="match status" value="1"/>
</dbReference>
<evidence type="ECO:0000256" key="4">
    <source>
        <dbReference type="ARBA" id="ARBA00022737"/>
    </source>
</evidence>